<dbReference type="AlphaFoldDB" id="A0A099L6Z8"/>
<evidence type="ECO:0000313" key="2">
    <source>
        <dbReference type="Proteomes" id="UP000029868"/>
    </source>
</evidence>
<comment type="caution">
    <text evidence="1">The sequence shown here is derived from an EMBL/GenBank/DDBJ whole genome shotgun (WGS) entry which is preliminary data.</text>
</comment>
<gene>
    <name evidence="1" type="ORF">GAB14E_1232</name>
</gene>
<organism evidence="1 2">
    <name type="scientific">Colwellia psychrerythraea</name>
    <name type="common">Vibrio psychroerythus</name>
    <dbReference type="NCBI Taxonomy" id="28229"/>
    <lineage>
        <taxon>Bacteria</taxon>
        <taxon>Pseudomonadati</taxon>
        <taxon>Pseudomonadota</taxon>
        <taxon>Gammaproteobacteria</taxon>
        <taxon>Alteromonadales</taxon>
        <taxon>Colwelliaceae</taxon>
        <taxon>Colwellia</taxon>
    </lineage>
</organism>
<dbReference type="Proteomes" id="UP000029868">
    <property type="component" value="Unassembled WGS sequence"/>
</dbReference>
<proteinExistence type="predicted"/>
<protein>
    <submittedName>
        <fullName evidence="1">Uncharacterized protein</fullName>
    </submittedName>
</protein>
<name>A0A099L6Z8_COLPS</name>
<sequence>MHYYMYYKDELALDNDWPQWDLFISAYNLSERLNTIFNKVQAKDKYWLVFPEYGFSEDEKPNGDSVYNVLQGSEAEQLMPIIQQIKLNEYKDKNICIDATGFMRAQLLFLLAYFKKLGFTKIDFLYSEPDHYSKKENTTFSAGTITETRQVIGYQGNSKLSNKKDLLIISAGYDTNLIAKVAQQYENSEIVPLLGFPSLRADMFQENILRTVAADESFSAETLKYPLFAPAADPFETAESISHYIKKHDCLNNFDHIYLCPLATKPQVLGMGLVFLNEYENMNVSILYPFSEGYSKETSIGVSKIWKYTFEF</sequence>
<dbReference type="PATRIC" id="fig|28229.3.peg.388"/>
<evidence type="ECO:0000313" key="1">
    <source>
        <dbReference type="EMBL" id="KGJ97643.1"/>
    </source>
</evidence>
<accession>A0A099L6Z8</accession>
<dbReference type="EMBL" id="JQEC01000002">
    <property type="protein sequence ID" value="KGJ97643.1"/>
    <property type="molecule type" value="Genomic_DNA"/>
</dbReference>
<reference evidence="1 2" key="1">
    <citation type="submission" date="2014-08" db="EMBL/GenBank/DDBJ databases">
        <title>Genomic and Phenotypic Diversity of Colwellia psychrerythraea strains from Disparate Marine Basins.</title>
        <authorList>
            <person name="Techtmann S.M."/>
            <person name="Stelling S.C."/>
            <person name="Utturkar S.M."/>
            <person name="Alshibli N."/>
            <person name="Harris A."/>
            <person name="Brown S.D."/>
            <person name="Hazen T.C."/>
        </authorList>
    </citation>
    <scope>NUCLEOTIDE SEQUENCE [LARGE SCALE GENOMIC DNA]</scope>
    <source>
        <strain evidence="1 2">GAB14E</strain>
    </source>
</reference>